<sequence length="115" mass="13097">MQKQYNNPMITKAYDILKTLSTDEEIRHRAKVREESMINEAIFMAGERKKGKEEGIKVGIKVGRKEGKTEGRKEQAENTALKMLAKNMNIEDIAEFTGLDVKDIQKLNQDIEGKA</sequence>
<accession>A0A975B736</accession>
<evidence type="ECO:0008006" key="3">
    <source>
        <dbReference type="Google" id="ProtNLM"/>
    </source>
</evidence>
<gene>
    <name evidence="1" type="ORF">dnl_23470</name>
</gene>
<organism evidence="1 2">
    <name type="scientific">Desulfonema limicola</name>
    <dbReference type="NCBI Taxonomy" id="45656"/>
    <lineage>
        <taxon>Bacteria</taxon>
        <taxon>Pseudomonadati</taxon>
        <taxon>Thermodesulfobacteriota</taxon>
        <taxon>Desulfobacteria</taxon>
        <taxon>Desulfobacterales</taxon>
        <taxon>Desulfococcaceae</taxon>
        <taxon>Desulfonema</taxon>
    </lineage>
</organism>
<proteinExistence type="predicted"/>
<dbReference type="EMBL" id="CP061799">
    <property type="protein sequence ID" value="QTA80061.1"/>
    <property type="molecule type" value="Genomic_DNA"/>
</dbReference>
<keyword evidence="2" id="KW-1185">Reference proteome</keyword>
<dbReference type="Proteomes" id="UP000663720">
    <property type="component" value="Chromosome"/>
</dbReference>
<protein>
    <recommendedName>
        <fullName evidence="3">Transposase/invertase (TIGR01784 family)</fullName>
    </recommendedName>
</protein>
<name>A0A975B736_9BACT</name>
<evidence type="ECO:0000313" key="1">
    <source>
        <dbReference type="EMBL" id="QTA80061.1"/>
    </source>
</evidence>
<dbReference type="AlphaFoldDB" id="A0A975B736"/>
<dbReference type="KEGG" id="dli:dnl_23470"/>
<evidence type="ECO:0000313" key="2">
    <source>
        <dbReference type="Proteomes" id="UP000663720"/>
    </source>
</evidence>
<reference evidence="1" key="1">
    <citation type="journal article" date="2021" name="Microb. Physiol.">
        <title>Proteogenomic Insights into the Physiology of Marine, Sulfate-Reducing, Filamentous Desulfonema limicola and Desulfonema magnum.</title>
        <authorList>
            <person name="Schnaars V."/>
            <person name="Wohlbrand L."/>
            <person name="Scheve S."/>
            <person name="Hinrichs C."/>
            <person name="Reinhardt R."/>
            <person name="Rabus R."/>
        </authorList>
    </citation>
    <scope>NUCLEOTIDE SEQUENCE</scope>
    <source>
        <strain evidence="1">5ac10</strain>
    </source>
</reference>